<evidence type="ECO:0000313" key="3">
    <source>
        <dbReference type="Proteomes" id="UP000053780"/>
    </source>
</evidence>
<sequence length="165" mass="19460">MFNHEYFKNLLNETSELIQNKQNNKDIEDIDARIESNKIALKLITEDIEDSDLKNEINKRLENFLYTFDDLKIQSSKPVQIHEDIENDILKSSIVLKNKAKRFLDGLVFDKEILNKVNIKMTKNISDTTENIKKITKNDGEVKTINLMFLSLLLFLFVYFIIRFI</sequence>
<dbReference type="HOGENOM" id="CLU_1540530_0_0_1"/>
<organism evidence="2 3">
    <name type="scientific">Vairimorpha apis BRL 01</name>
    <dbReference type="NCBI Taxonomy" id="1037528"/>
    <lineage>
        <taxon>Eukaryota</taxon>
        <taxon>Fungi</taxon>
        <taxon>Fungi incertae sedis</taxon>
        <taxon>Microsporidia</taxon>
        <taxon>Nosematidae</taxon>
        <taxon>Vairimorpha</taxon>
    </lineage>
</organism>
<name>T0L416_9MICR</name>
<protein>
    <submittedName>
        <fullName evidence="2">Uncharacterized protein</fullName>
    </submittedName>
</protein>
<proteinExistence type="predicted"/>
<evidence type="ECO:0000256" key="1">
    <source>
        <dbReference type="SAM" id="Phobius"/>
    </source>
</evidence>
<keyword evidence="1" id="KW-1133">Transmembrane helix</keyword>
<dbReference type="Proteomes" id="UP000053780">
    <property type="component" value="Unassembled WGS sequence"/>
</dbReference>
<feature type="transmembrane region" description="Helical" evidence="1">
    <location>
        <begin position="144"/>
        <end position="162"/>
    </location>
</feature>
<reference evidence="2 3" key="1">
    <citation type="journal article" date="2013" name="BMC Genomics">
        <title>Genome sequencing and comparative genomics of honey bee microsporidia, Nosema apis reveal novel insights into host-parasite interactions.</title>
        <authorList>
            <person name="Chen Yp."/>
            <person name="Pettis J.S."/>
            <person name="Zhao Y."/>
            <person name="Liu X."/>
            <person name="Tallon L.J."/>
            <person name="Sadzewicz L.D."/>
            <person name="Li R."/>
            <person name="Zheng H."/>
            <person name="Huang S."/>
            <person name="Zhang X."/>
            <person name="Hamilton M.C."/>
            <person name="Pernal S.F."/>
            <person name="Melathopoulos A.P."/>
            <person name="Yan X."/>
            <person name="Evans J.D."/>
        </authorList>
    </citation>
    <scope>NUCLEOTIDE SEQUENCE [LARGE SCALE GENOMIC DNA]</scope>
    <source>
        <strain evidence="2 3">BRL 01</strain>
    </source>
</reference>
<evidence type="ECO:0000313" key="2">
    <source>
        <dbReference type="EMBL" id="EQB62232.1"/>
    </source>
</evidence>
<dbReference type="AlphaFoldDB" id="T0L416"/>
<keyword evidence="3" id="KW-1185">Reference proteome</keyword>
<keyword evidence="1" id="KW-0812">Transmembrane</keyword>
<accession>T0L416</accession>
<keyword evidence="1" id="KW-0472">Membrane</keyword>
<gene>
    <name evidence="2" type="ORF">NAPIS_ORF00194</name>
</gene>
<dbReference type="OrthoDB" id="2189693at2759"/>
<dbReference type="VEuPathDB" id="MicrosporidiaDB:NAPIS_ORF00194"/>
<dbReference type="EMBL" id="KE646947">
    <property type="protein sequence ID" value="EQB62232.1"/>
    <property type="molecule type" value="Genomic_DNA"/>
</dbReference>